<dbReference type="EMBL" id="AWSA01000014">
    <property type="protein sequence ID" value="EWT02053.1"/>
    <property type="molecule type" value="Genomic_DNA"/>
</dbReference>
<dbReference type="SUPFAM" id="SSF53067">
    <property type="entry name" value="Actin-like ATPase domain"/>
    <property type="match status" value="1"/>
</dbReference>
<proteinExistence type="inferred from homology"/>
<keyword evidence="3" id="KW-1185">Reference proteome</keyword>
<dbReference type="PANTHER" id="PTHR18964:SF149">
    <property type="entry name" value="BIFUNCTIONAL UDP-N-ACETYLGLUCOSAMINE 2-EPIMERASE_N-ACETYLMANNOSAMINE KINASE"/>
    <property type="match status" value="1"/>
</dbReference>
<organism evidence="2 3">
    <name type="scientific">Intrasporangium oryzae NRRL B-24470</name>
    <dbReference type="NCBI Taxonomy" id="1386089"/>
    <lineage>
        <taxon>Bacteria</taxon>
        <taxon>Bacillati</taxon>
        <taxon>Actinomycetota</taxon>
        <taxon>Actinomycetes</taxon>
        <taxon>Micrococcales</taxon>
        <taxon>Intrasporangiaceae</taxon>
        <taxon>Intrasporangium</taxon>
    </lineage>
</organism>
<evidence type="ECO:0000256" key="1">
    <source>
        <dbReference type="ARBA" id="ARBA00006479"/>
    </source>
</evidence>
<dbReference type="InterPro" id="IPR000600">
    <property type="entry name" value="ROK"/>
</dbReference>
<evidence type="ECO:0000313" key="3">
    <source>
        <dbReference type="Proteomes" id="UP000019489"/>
    </source>
</evidence>
<dbReference type="eggNOG" id="COG1940">
    <property type="taxonomic scope" value="Bacteria"/>
</dbReference>
<dbReference type="PANTHER" id="PTHR18964">
    <property type="entry name" value="ROK (REPRESSOR, ORF, KINASE) FAMILY"/>
    <property type="match status" value="1"/>
</dbReference>
<dbReference type="GO" id="GO:0016301">
    <property type="term" value="F:kinase activity"/>
    <property type="evidence" value="ECO:0007669"/>
    <property type="project" value="UniProtKB-KW"/>
</dbReference>
<comment type="caution">
    <text evidence="2">The sequence shown here is derived from an EMBL/GenBank/DDBJ whole genome shotgun (WGS) entry which is preliminary data.</text>
</comment>
<keyword evidence="2" id="KW-0808">Transferase</keyword>
<dbReference type="InterPro" id="IPR043129">
    <property type="entry name" value="ATPase_NBD"/>
</dbReference>
<sequence length="354" mass="35214">MRLGIDIGGTKTAVVAVRDDHSGSAQDGVAALRTAPSGHGPVGVVDVVRFLALEVAAAVGGLDHITTVGACMPGLVDIGSGVVHHAVNLGVEELALGRALEDVLGRAVAVENDVKAAAIGAARIVRPRPGERLAYLNLGTGLASAVVVDGQVVRGLHGVAGEIGHLPVGGDVVCSCGQVGCLETVASGSTMARMWPAGERLLPDPFASAKVGDGAAAAAVDVLCSGVGLAIQLLVLASGAERVVIGGGLAALGAPLHAGILADLERRASSARVVASLGLADRFELLPSAVPVAALGAAWLPDSPAWVGADHRGGAIAEVRDRKGADQVRVGMLDGSVDGSRDRTLAETLEGKAG</sequence>
<dbReference type="RefSeq" id="WP_051510349.1">
    <property type="nucleotide sequence ID" value="NZ_AWSA01000014.1"/>
</dbReference>
<comment type="similarity">
    <text evidence="1">Belongs to the ROK (NagC/XylR) family.</text>
</comment>
<dbReference type="AlphaFoldDB" id="W9GB66"/>
<name>W9GB66_9MICO</name>
<evidence type="ECO:0000313" key="2">
    <source>
        <dbReference type="EMBL" id="EWT02053.1"/>
    </source>
</evidence>
<keyword evidence="2" id="KW-0418">Kinase</keyword>
<dbReference type="Pfam" id="PF00480">
    <property type="entry name" value="ROK"/>
    <property type="match status" value="1"/>
</dbReference>
<dbReference type="STRING" id="1386089.N865_07095"/>
<dbReference type="Gene3D" id="3.30.420.40">
    <property type="match status" value="2"/>
</dbReference>
<gene>
    <name evidence="2" type="ORF">N865_07095</name>
</gene>
<accession>W9GB66</accession>
<dbReference type="OrthoDB" id="8772678at2"/>
<protein>
    <submittedName>
        <fullName evidence="2">Sugar kinase</fullName>
    </submittedName>
</protein>
<dbReference type="Proteomes" id="UP000019489">
    <property type="component" value="Unassembled WGS sequence"/>
</dbReference>
<reference evidence="2 3" key="1">
    <citation type="submission" date="2013-08" db="EMBL/GenBank/DDBJ databases">
        <title>Intrasporangium oryzae NRRL B-24470.</title>
        <authorList>
            <person name="Liu H."/>
            <person name="Wang G."/>
        </authorList>
    </citation>
    <scope>NUCLEOTIDE SEQUENCE [LARGE SCALE GENOMIC DNA]</scope>
    <source>
        <strain evidence="2 3">NRRL B-24470</strain>
    </source>
</reference>